<feature type="domain" description="VWFA" evidence="2">
    <location>
        <begin position="73"/>
        <end position="256"/>
    </location>
</feature>
<keyword evidence="4" id="KW-1185">Reference proteome</keyword>
<dbReference type="EMBL" id="SHLI01000001">
    <property type="protein sequence ID" value="RZU98785.1"/>
    <property type="molecule type" value="Genomic_DNA"/>
</dbReference>
<evidence type="ECO:0000313" key="3">
    <source>
        <dbReference type="EMBL" id="RZU98785.1"/>
    </source>
</evidence>
<dbReference type="PANTHER" id="PTHR10579:SF43">
    <property type="entry name" value="ZINC FINGER (C3HC4-TYPE RING FINGER) FAMILY PROTEIN"/>
    <property type="match status" value="1"/>
</dbReference>
<keyword evidence="1" id="KW-0732">Signal</keyword>
<feature type="signal peptide" evidence="1">
    <location>
        <begin position="1"/>
        <end position="35"/>
    </location>
</feature>
<dbReference type="SMART" id="SM00327">
    <property type="entry name" value="VWA"/>
    <property type="match status" value="1"/>
</dbReference>
<dbReference type="SUPFAM" id="SSF53300">
    <property type="entry name" value="vWA-like"/>
    <property type="match status" value="1"/>
</dbReference>
<dbReference type="AlphaFoldDB" id="A0A4V2GJ33"/>
<dbReference type="Gene3D" id="3.40.50.410">
    <property type="entry name" value="von Willebrand factor, type A domain"/>
    <property type="match status" value="1"/>
</dbReference>
<gene>
    <name evidence="3" type="ORF">EV698_1047</name>
</gene>
<name>A0A4V2GJ33_9GAMM</name>
<sequence length="360" mass="35859">MKHKAQYEGFASRHWLLVGALAGVGALGLAASAQAATSVSWTSPANLTMFPVGTTVSPTGIASGTGSGGSGLDLGIVMDSSGSMGAFETVGNTTQTRREWQQQFARDLVSGLPTTNTSVGIVEFDSSASTVQSLTPLSSPGNISLINSAIDSVDASGLTDIGDGITEAEAILTGVDATVGRSQQMVVFSDGESQSGPAEADIANSNGISVNSVALPGANVGTMQDLADGPDGIVGNSDDNGTFTDGTDLQALLDIFSGTTGNLVGLERVDITLPDGTIQGDVATDAIGGFTSPGYSLGLGSNIFIAQAFGTDGSTAIAELDLIGVADGGPTPVPAPGALALLVGGLFGTLAGRRRMKQAS</sequence>
<dbReference type="RefSeq" id="WP_130503070.1">
    <property type="nucleotide sequence ID" value="NZ_SHLI01000001.1"/>
</dbReference>
<evidence type="ECO:0000313" key="4">
    <source>
        <dbReference type="Proteomes" id="UP000292298"/>
    </source>
</evidence>
<feature type="chain" id="PRO_5020883838" evidence="1">
    <location>
        <begin position="36"/>
        <end position="360"/>
    </location>
</feature>
<dbReference type="Pfam" id="PF00092">
    <property type="entry name" value="VWA"/>
    <property type="match status" value="1"/>
</dbReference>
<dbReference type="InterPro" id="IPR002035">
    <property type="entry name" value="VWF_A"/>
</dbReference>
<evidence type="ECO:0000256" key="1">
    <source>
        <dbReference type="SAM" id="SignalP"/>
    </source>
</evidence>
<proteinExistence type="predicted"/>
<dbReference type="OrthoDB" id="7060900at2"/>
<dbReference type="PANTHER" id="PTHR10579">
    <property type="entry name" value="CALCIUM-ACTIVATED CHLORIDE CHANNEL REGULATOR"/>
    <property type="match status" value="1"/>
</dbReference>
<dbReference type="PROSITE" id="PS50234">
    <property type="entry name" value="VWFA"/>
    <property type="match status" value="1"/>
</dbReference>
<protein>
    <submittedName>
        <fullName evidence="3">Putative secreted protein with PEP-CTERM sorting signal</fullName>
    </submittedName>
</protein>
<dbReference type="Proteomes" id="UP000292298">
    <property type="component" value="Unassembled WGS sequence"/>
</dbReference>
<evidence type="ECO:0000259" key="2">
    <source>
        <dbReference type="PROSITE" id="PS50234"/>
    </source>
</evidence>
<dbReference type="CDD" id="cd00198">
    <property type="entry name" value="vWFA"/>
    <property type="match status" value="1"/>
</dbReference>
<organism evidence="3 4">
    <name type="scientific">Spiribacter vilamensis</name>
    <dbReference type="NCBI Taxonomy" id="531306"/>
    <lineage>
        <taxon>Bacteria</taxon>
        <taxon>Pseudomonadati</taxon>
        <taxon>Pseudomonadota</taxon>
        <taxon>Gammaproteobacteria</taxon>
        <taxon>Chromatiales</taxon>
        <taxon>Ectothiorhodospiraceae</taxon>
        <taxon>Spiribacter</taxon>
    </lineage>
</organism>
<dbReference type="InterPro" id="IPR051266">
    <property type="entry name" value="CLCR"/>
</dbReference>
<dbReference type="InterPro" id="IPR036465">
    <property type="entry name" value="vWFA_dom_sf"/>
</dbReference>
<reference evidence="3 4" key="1">
    <citation type="submission" date="2019-02" db="EMBL/GenBank/DDBJ databases">
        <title>Genomic Encyclopedia of Type Strains, Phase IV (KMG-IV): sequencing the most valuable type-strain genomes for metagenomic binning, comparative biology and taxonomic classification.</title>
        <authorList>
            <person name="Goeker M."/>
        </authorList>
    </citation>
    <scope>NUCLEOTIDE SEQUENCE [LARGE SCALE GENOMIC DNA]</scope>
    <source>
        <strain evidence="3 4">DSM 21056</strain>
    </source>
</reference>
<comment type="caution">
    <text evidence="3">The sequence shown here is derived from an EMBL/GenBank/DDBJ whole genome shotgun (WGS) entry which is preliminary data.</text>
</comment>
<accession>A0A4V2GJ33</accession>